<dbReference type="CDD" id="cd17947">
    <property type="entry name" value="DEADc_DDX27"/>
    <property type="match status" value="1"/>
</dbReference>
<dbReference type="GO" id="GO:0003724">
    <property type="term" value="F:RNA helicase activity"/>
    <property type="evidence" value="ECO:0007669"/>
    <property type="project" value="InterPro"/>
</dbReference>
<protein>
    <submittedName>
        <fullName evidence="11">DEAD-box ATP-dependent RNA helicase</fullName>
    </submittedName>
</protein>
<name>A0AAX4P3F9_9CHLO</name>
<dbReference type="PROSITE" id="PS00039">
    <property type="entry name" value="DEAD_ATP_HELICASE"/>
    <property type="match status" value="1"/>
</dbReference>
<dbReference type="InterPro" id="IPR027417">
    <property type="entry name" value="P-loop_NTPase"/>
</dbReference>
<keyword evidence="12" id="KW-1185">Reference proteome</keyword>
<evidence type="ECO:0000259" key="10">
    <source>
        <dbReference type="PROSITE" id="PS51195"/>
    </source>
</evidence>
<evidence type="ECO:0000259" key="9">
    <source>
        <dbReference type="PROSITE" id="PS51194"/>
    </source>
</evidence>
<dbReference type="InterPro" id="IPR000629">
    <property type="entry name" value="RNA-helicase_DEAD-box_CS"/>
</dbReference>
<evidence type="ECO:0000256" key="1">
    <source>
        <dbReference type="ARBA" id="ARBA00022741"/>
    </source>
</evidence>
<evidence type="ECO:0000256" key="7">
    <source>
        <dbReference type="SAM" id="MobiDB-lite"/>
    </source>
</evidence>
<evidence type="ECO:0000313" key="12">
    <source>
        <dbReference type="Proteomes" id="UP001472866"/>
    </source>
</evidence>
<feature type="domain" description="Helicase C-terminal" evidence="9">
    <location>
        <begin position="335"/>
        <end position="486"/>
    </location>
</feature>
<feature type="compositionally biased region" description="Basic and acidic residues" evidence="7">
    <location>
        <begin position="536"/>
        <end position="556"/>
    </location>
</feature>
<reference evidence="11 12" key="1">
    <citation type="submission" date="2024-03" db="EMBL/GenBank/DDBJ databases">
        <title>Complete genome sequence of the green alga Chloropicon roscoffensis RCC1871.</title>
        <authorList>
            <person name="Lemieux C."/>
            <person name="Pombert J.-F."/>
            <person name="Otis C."/>
            <person name="Turmel M."/>
        </authorList>
    </citation>
    <scope>NUCLEOTIDE SEQUENCE [LARGE SCALE GENOMIC DNA]</scope>
    <source>
        <strain evidence="11 12">RCC1871</strain>
    </source>
</reference>
<dbReference type="PROSITE" id="PS51192">
    <property type="entry name" value="HELICASE_ATP_BIND_1"/>
    <property type="match status" value="1"/>
</dbReference>
<dbReference type="GO" id="GO:0005524">
    <property type="term" value="F:ATP binding"/>
    <property type="evidence" value="ECO:0007669"/>
    <property type="project" value="UniProtKB-KW"/>
</dbReference>
<dbReference type="Pfam" id="PF00271">
    <property type="entry name" value="Helicase_C"/>
    <property type="match status" value="1"/>
</dbReference>
<dbReference type="Proteomes" id="UP001472866">
    <property type="component" value="Chromosome 03"/>
</dbReference>
<feature type="short sequence motif" description="Q motif" evidence="5">
    <location>
        <begin position="99"/>
        <end position="127"/>
    </location>
</feature>
<dbReference type="SMART" id="SM00487">
    <property type="entry name" value="DEXDc"/>
    <property type="match status" value="1"/>
</dbReference>
<feature type="compositionally biased region" description="Basic residues" evidence="7">
    <location>
        <begin position="654"/>
        <end position="674"/>
    </location>
</feature>
<feature type="compositionally biased region" description="Basic and acidic residues" evidence="7">
    <location>
        <begin position="630"/>
        <end position="641"/>
    </location>
</feature>
<dbReference type="InterPro" id="IPR014014">
    <property type="entry name" value="RNA_helicase_DEAD_Q_motif"/>
</dbReference>
<evidence type="ECO:0000256" key="4">
    <source>
        <dbReference type="ARBA" id="ARBA00022840"/>
    </source>
</evidence>
<dbReference type="InterPro" id="IPR014001">
    <property type="entry name" value="Helicase_ATP-bd"/>
</dbReference>
<accession>A0AAX4P3F9</accession>
<sequence>MAVWTPPRGMLKPRRPRGTWAGPSSPPRRSSGKRRPSRRRTRRYGKLSRGGRASDEGGEGREAAAPAALAEAELDEDTFFSKDSVRSSDARRSLSSSEKTFTELNLSRVLCRACGKLGFESPTPIQAACIPLSLAGRDLVASAITGSGKTAAYGLPLLERLLHRPQHVKATYVLVLVPTRELAVQVHSMLQKLGMYCKGISMALVVGGLSMQQQAVALRSKPEVVIATPNRLIDHLENTRSVDLDDMSTLVLDEADRLLELGFQEQVREIISHCPGRRQTLLFSATMTQSVQELVQLSLRNPVRIAADPKHATPQLLTQEAILLKGGLAKKKEAILMSLCTRLFTEKTVIFTRTKQYAHRLKLIFGLADLAASELHGNMSQAQRLQSLEDFRSGDAKFLIATDVASRGLDIIGVQNVISFDEPDVVTTYVHRIGRTARAGKEGRAVTFLDPSNRALIKQIMKHSGKKLKQRIVSDESIEGWQRKIAAMAEDIATIQLEEKEERILQKAEMEALRAENLVEHRSEIMSRPAKSWFQTKREKRETQDAAREEFDDARKGIRRDRQRKKDAGRAEKKKQAESLEEFQAKRIFKATKSQERKLRNQGLSRSQAMNIIIAKNDPGTKSRKKAEQKKKEEDAEEGFKPMKNKAQKAEMNRRKRGGKAAKAFKSKKKYKRR</sequence>
<dbReference type="PANTHER" id="PTHR47959:SF14">
    <property type="entry name" value="DEAD-BOX ATP-DEPENDENT RNA HELICASE 28"/>
    <property type="match status" value="1"/>
</dbReference>
<dbReference type="PROSITE" id="PS51195">
    <property type="entry name" value="Q_MOTIF"/>
    <property type="match status" value="1"/>
</dbReference>
<evidence type="ECO:0000256" key="2">
    <source>
        <dbReference type="ARBA" id="ARBA00022801"/>
    </source>
</evidence>
<dbReference type="EMBL" id="CP151503">
    <property type="protein sequence ID" value="WZN60459.1"/>
    <property type="molecule type" value="Genomic_DNA"/>
</dbReference>
<feature type="domain" description="Helicase ATP-binding" evidence="8">
    <location>
        <begin position="130"/>
        <end position="305"/>
    </location>
</feature>
<dbReference type="AlphaFoldDB" id="A0AAX4P3F9"/>
<feature type="domain" description="DEAD-box RNA helicase Q" evidence="10">
    <location>
        <begin position="99"/>
        <end position="127"/>
    </location>
</feature>
<dbReference type="CDD" id="cd18787">
    <property type="entry name" value="SF2_C_DEAD"/>
    <property type="match status" value="1"/>
</dbReference>
<dbReference type="GO" id="GO:0005829">
    <property type="term" value="C:cytosol"/>
    <property type="evidence" value="ECO:0007669"/>
    <property type="project" value="TreeGrafter"/>
</dbReference>
<dbReference type="InterPro" id="IPR050079">
    <property type="entry name" value="DEAD_box_RNA_helicase"/>
</dbReference>
<keyword evidence="3 6" id="KW-0347">Helicase</keyword>
<evidence type="ECO:0000256" key="6">
    <source>
        <dbReference type="RuleBase" id="RU000492"/>
    </source>
</evidence>
<evidence type="ECO:0000259" key="8">
    <source>
        <dbReference type="PROSITE" id="PS51192"/>
    </source>
</evidence>
<feature type="region of interest" description="Disordered" evidence="7">
    <location>
        <begin position="592"/>
        <end position="674"/>
    </location>
</feature>
<dbReference type="InterPro" id="IPR011545">
    <property type="entry name" value="DEAD/DEAH_box_helicase_dom"/>
</dbReference>
<dbReference type="SUPFAM" id="SSF52540">
    <property type="entry name" value="P-loop containing nucleoside triphosphate hydrolases"/>
    <property type="match status" value="2"/>
</dbReference>
<keyword evidence="1 6" id="KW-0547">Nucleotide-binding</keyword>
<dbReference type="Gene3D" id="3.40.50.300">
    <property type="entry name" value="P-loop containing nucleotide triphosphate hydrolases"/>
    <property type="match status" value="2"/>
</dbReference>
<organism evidence="11 12">
    <name type="scientific">Chloropicon roscoffensis</name>
    <dbReference type="NCBI Taxonomy" id="1461544"/>
    <lineage>
        <taxon>Eukaryota</taxon>
        <taxon>Viridiplantae</taxon>
        <taxon>Chlorophyta</taxon>
        <taxon>Chloropicophyceae</taxon>
        <taxon>Chloropicales</taxon>
        <taxon>Chloropicaceae</taxon>
        <taxon>Chloropicon</taxon>
    </lineage>
</organism>
<dbReference type="InterPro" id="IPR001650">
    <property type="entry name" value="Helicase_C-like"/>
</dbReference>
<evidence type="ECO:0000256" key="5">
    <source>
        <dbReference type="PROSITE-ProRule" id="PRU00552"/>
    </source>
</evidence>
<feature type="region of interest" description="Disordered" evidence="7">
    <location>
        <begin position="530"/>
        <end position="579"/>
    </location>
</feature>
<proteinExistence type="inferred from homology"/>
<dbReference type="GO" id="GO:0016787">
    <property type="term" value="F:hydrolase activity"/>
    <property type="evidence" value="ECO:0007669"/>
    <property type="project" value="UniProtKB-KW"/>
</dbReference>
<dbReference type="Pfam" id="PF00270">
    <property type="entry name" value="DEAD"/>
    <property type="match status" value="1"/>
</dbReference>
<evidence type="ECO:0000256" key="3">
    <source>
        <dbReference type="ARBA" id="ARBA00022806"/>
    </source>
</evidence>
<evidence type="ECO:0000313" key="11">
    <source>
        <dbReference type="EMBL" id="WZN60459.1"/>
    </source>
</evidence>
<gene>
    <name evidence="11" type="ORF">HKI87_03g19880</name>
</gene>
<feature type="compositionally biased region" description="Basic residues" evidence="7">
    <location>
        <begin position="30"/>
        <end position="46"/>
    </location>
</feature>
<keyword evidence="4 6" id="KW-0067">ATP-binding</keyword>
<comment type="similarity">
    <text evidence="6">Belongs to the DEAD box helicase family.</text>
</comment>
<dbReference type="GO" id="GO:0003676">
    <property type="term" value="F:nucleic acid binding"/>
    <property type="evidence" value="ECO:0007669"/>
    <property type="project" value="InterPro"/>
</dbReference>
<feature type="region of interest" description="Disordered" evidence="7">
    <location>
        <begin position="1"/>
        <end position="66"/>
    </location>
</feature>
<keyword evidence="2 6" id="KW-0378">Hydrolase</keyword>
<dbReference type="PROSITE" id="PS51194">
    <property type="entry name" value="HELICASE_CTER"/>
    <property type="match status" value="1"/>
</dbReference>
<feature type="compositionally biased region" description="Basic and acidic residues" evidence="7">
    <location>
        <begin position="564"/>
        <end position="578"/>
    </location>
</feature>
<feature type="compositionally biased region" description="Basic and acidic residues" evidence="7">
    <location>
        <begin position="52"/>
        <end position="62"/>
    </location>
</feature>
<dbReference type="PANTHER" id="PTHR47959">
    <property type="entry name" value="ATP-DEPENDENT RNA HELICASE RHLE-RELATED"/>
    <property type="match status" value="1"/>
</dbReference>
<dbReference type="SMART" id="SM00490">
    <property type="entry name" value="HELICc"/>
    <property type="match status" value="1"/>
</dbReference>